<evidence type="ECO:0000256" key="6">
    <source>
        <dbReference type="SAM" id="Phobius"/>
    </source>
</evidence>
<feature type="transmembrane region" description="Helical" evidence="6">
    <location>
        <begin position="272"/>
        <end position="296"/>
    </location>
</feature>
<comment type="subcellular location">
    <subcellularLocation>
        <location evidence="1">Membrane</location>
        <topology evidence="1">Multi-pass membrane protein</topology>
    </subcellularLocation>
</comment>
<reference evidence="7 8" key="1">
    <citation type="journal article" date="2020" name="ISME J.">
        <title>Uncovering the hidden diversity of litter-decomposition mechanisms in mushroom-forming fungi.</title>
        <authorList>
            <person name="Floudas D."/>
            <person name="Bentzer J."/>
            <person name="Ahren D."/>
            <person name="Johansson T."/>
            <person name="Persson P."/>
            <person name="Tunlid A."/>
        </authorList>
    </citation>
    <scope>NUCLEOTIDE SEQUENCE [LARGE SCALE GENOMIC DNA]</scope>
    <source>
        <strain evidence="7 8">CBS 175.51</strain>
    </source>
</reference>
<evidence type="ECO:0000256" key="4">
    <source>
        <dbReference type="ARBA" id="ARBA00023136"/>
    </source>
</evidence>
<dbReference type="EMBL" id="JAACJK010000164">
    <property type="protein sequence ID" value="KAF5324903.1"/>
    <property type="molecule type" value="Genomic_DNA"/>
</dbReference>
<gene>
    <name evidence="7" type="ORF">D9611_004173</name>
</gene>
<dbReference type="AlphaFoldDB" id="A0A8H5BKQ5"/>
<organism evidence="7 8">
    <name type="scientific">Ephemerocybe angulata</name>
    <dbReference type="NCBI Taxonomy" id="980116"/>
    <lineage>
        <taxon>Eukaryota</taxon>
        <taxon>Fungi</taxon>
        <taxon>Dikarya</taxon>
        <taxon>Basidiomycota</taxon>
        <taxon>Agaricomycotina</taxon>
        <taxon>Agaricomycetes</taxon>
        <taxon>Agaricomycetidae</taxon>
        <taxon>Agaricales</taxon>
        <taxon>Agaricineae</taxon>
        <taxon>Psathyrellaceae</taxon>
        <taxon>Ephemerocybe</taxon>
    </lineage>
</organism>
<feature type="transmembrane region" description="Helical" evidence="6">
    <location>
        <begin position="343"/>
        <end position="363"/>
    </location>
</feature>
<feature type="transmembrane region" description="Helical" evidence="6">
    <location>
        <begin position="316"/>
        <end position="336"/>
    </location>
</feature>
<evidence type="ECO:0000256" key="5">
    <source>
        <dbReference type="SAM" id="MobiDB-lite"/>
    </source>
</evidence>
<dbReference type="InterPro" id="IPR018499">
    <property type="entry name" value="Tetraspanin/Peripherin"/>
</dbReference>
<sequence>MDSNWTLQDSPPRAITQGRRVLFILPPSSIYPFIHSFNDTLLLLLILDDLRRASAAAAIAPAAETTRLVIDTEPLPAQRTLRSSFASLYTLYSPRLSRFSHTPSRLSSRPQSHSPSNPSSSSPAHVPYMSLTSSLSPPSRSSRRASVAGSAYSASGSTRHMLADFNADLSSTHSPSNSGSHPSPLHLEVPHYAGISSGPSSPVSASGLSLSVNYLPAKFSDNILNARARLRGKGGGGEKGPAVPKQGGGLAAFKSGEARIGGKSLRWTRFKWILFVANLLLSLYSLVAMIACLLTWFTTWQHADIIRVANNPELVLSTLAASLGMLTSVIGWAGILLNNRTFLAVYTLLTWVTFAFLVTPGYITYRRYSLNLEGKINDMWANALGAMGRMRIQNQLSCCGYFSPYVEATVSQTCYARSILPGCKKGIWEYEERILSNWFKAAFALVPVHICVMLAALMCSNHVTYRFGKGMMPERYRLNVGSMAVIMDQYANQLAEQYGPEVAGKVLERSKSNLGLAQTGL</sequence>
<name>A0A8H5BKQ5_9AGAR</name>
<feature type="region of interest" description="Disordered" evidence="5">
    <location>
        <begin position="99"/>
        <end position="153"/>
    </location>
</feature>
<evidence type="ECO:0000256" key="1">
    <source>
        <dbReference type="ARBA" id="ARBA00004141"/>
    </source>
</evidence>
<feature type="compositionally biased region" description="Low complexity" evidence="5">
    <location>
        <begin position="169"/>
        <end position="187"/>
    </location>
</feature>
<dbReference type="Pfam" id="PF00335">
    <property type="entry name" value="Tetraspanin"/>
    <property type="match status" value="1"/>
</dbReference>
<evidence type="ECO:0000313" key="7">
    <source>
        <dbReference type="EMBL" id="KAF5324903.1"/>
    </source>
</evidence>
<evidence type="ECO:0000313" key="8">
    <source>
        <dbReference type="Proteomes" id="UP000541558"/>
    </source>
</evidence>
<feature type="compositionally biased region" description="Low complexity" evidence="5">
    <location>
        <begin position="130"/>
        <end position="153"/>
    </location>
</feature>
<feature type="transmembrane region" description="Helical" evidence="6">
    <location>
        <begin position="438"/>
        <end position="459"/>
    </location>
</feature>
<keyword evidence="4 6" id="KW-0472">Membrane</keyword>
<accession>A0A8H5BKQ5</accession>
<dbReference type="GO" id="GO:0016020">
    <property type="term" value="C:membrane"/>
    <property type="evidence" value="ECO:0007669"/>
    <property type="project" value="UniProtKB-SubCell"/>
</dbReference>
<keyword evidence="3 6" id="KW-1133">Transmembrane helix</keyword>
<evidence type="ECO:0000256" key="2">
    <source>
        <dbReference type="ARBA" id="ARBA00022692"/>
    </source>
</evidence>
<dbReference type="OrthoDB" id="2156690at2759"/>
<keyword evidence="8" id="KW-1185">Reference proteome</keyword>
<evidence type="ECO:0000256" key="3">
    <source>
        <dbReference type="ARBA" id="ARBA00022989"/>
    </source>
</evidence>
<feature type="region of interest" description="Disordered" evidence="5">
    <location>
        <begin position="168"/>
        <end position="192"/>
    </location>
</feature>
<protein>
    <recommendedName>
        <fullName evidence="9">Tetraspanin Tsp2 family</fullName>
    </recommendedName>
</protein>
<comment type="caution">
    <text evidence="7">The sequence shown here is derived from an EMBL/GenBank/DDBJ whole genome shotgun (WGS) entry which is preliminary data.</text>
</comment>
<dbReference type="Proteomes" id="UP000541558">
    <property type="component" value="Unassembled WGS sequence"/>
</dbReference>
<evidence type="ECO:0008006" key="9">
    <source>
        <dbReference type="Google" id="ProtNLM"/>
    </source>
</evidence>
<feature type="compositionally biased region" description="Low complexity" evidence="5">
    <location>
        <begin position="103"/>
        <end position="123"/>
    </location>
</feature>
<keyword evidence="2 6" id="KW-0812">Transmembrane</keyword>
<proteinExistence type="predicted"/>